<dbReference type="Proteomes" id="UP001147747">
    <property type="component" value="Unassembled WGS sequence"/>
</dbReference>
<sequence>MPVGLQVLSQVLWLGAFKSDESVGDTGHVKQLPAYGVPPYISANLDGQCRKQPRLRLVGCALTARK</sequence>
<gene>
    <name evidence="1" type="ORF">N7509_006520</name>
</gene>
<name>A0A9W9W0L4_9EURO</name>
<organism evidence="1 2">
    <name type="scientific">Penicillium cosmopolitanum</name>
    <dbReference type="NCBI Taxonomy" id="1131564"/>
    <lineage>
        <taxon>Eukaryota</taxon>
        <taxon>Fungi</taxon>
        <taxon>Dikarya</taxon>
        <taxon>Ascomycota</taxon>
        <taxon>Pezizomycotina</taxon>
        <taxon>Eurotiomycetes</taxon>
        <taxon>Eurotiomycetidae</taxon>
        <taxon>Eurotiales</taxon>
        <taxon>Aspergillaceae</taxon>
        <taxon>Penicillium</taxon>
    </lineage>
</organism>
<proteinExistence type="predicted"/>
<reference evidence="1" key="2">
    <citation type="journal article" date="2023" name="IMA Fungus">
        <title>Comparative genomic study of the Penicillium genus elucidates a diverse pangenome and 15 lateral gene transfer events.</title>
        <authorList>
            <person name="Petersen C."/>
            <person name="Sorensen T."/>
            <person name="Nielsen M.R."/>
            <person name="Sondergaard T.E."/>
            <person name="Sorensen J.L."/>
            <person name="Fitzpatrick D.A."/>
            <person name="Frisvad J.C."/>
            <person name="Nielsen K.L."/>
        </authorList>
    </citation>
    <scope>NUCLEOTIDE SEQUENCE</scope>
    <source>
        <strain evidence="1">IBT 29677</strain>
    </source>
</reference>
<reference evidence="1" key="1">
    <citation type="submission" date="2022-12" db="EMBL/GenBank/DDBJ databases">
        <authorList>
            <person name="Petersen C."/>
        </authorList>
    </citation>
    <scope>NUCLEOTIDE SEQUENCE</scope>
    <source>
        <strain evidence="1">IBT 29677</strain>
    </source>
</reference>
<evidence type="ECO:0000313" key="2">
    <source>
        <dbReference type="Proteomes" id="UP001147747"/>
    </source>
</evidence>
<evidence type="ECO:0000313" key="1">
    <source>
        <dbReference type="EMBL" id="KAJ5394733.1"/>
    </source>
</evidence>
<dbReference type="RefSeq" id="XP_056488418.1">
    <property type="nucleotide sequence ID" value="XM_056631157.1"/>
</dbReference>
<dbReference type="AlphaFoldDB" id="A0A9W9W0L4"/>
<comment type="caution">
    <text evidence="1">The sequence shown here is derived from an EMBL/GenBank/DDBJ whole genome shotgun (WGS) entry which is preliminary data.</text>
</comment>
<dbReference type="EMBL" id="JAPZBU010000007">
    <property type="protein sequence ID" value="KAJ5394733.1"/>
    <property type="molecule type" value="Genomic_DNA"/>
</dbReference>
<keyword evidence="2" id="KW-1185">Reference proteome</keyword>
<protein>
    <submittedName>
        <fullName evidence="1">Uncharacterized protein</fullName>
    </submittedName>
</protein>
<accession>A0A9W9W0L4</accession>
<dbReference type="GeneID" id="81370137"/>